<accession>A0A931DA46</accession>
<protein>
    <recommendedName>
        <fullName evidence="4">DUF2235 domain-containing protein</fullName>
    </recommendedName>
</protein>
<evidence type="ECO:0000256" key="1">
    <source>
        <dbReference type="SAM" id="MobiDB-lite"/>
    </source>
</evidence>
<feature type="region of interest" description="Disordered" evidence="1">
    <location>
        <begin position="73"/>
        <end position="103"/>
    </location>
</feature>
<dbReference type="AlphaFoldDB" id="A0A931DA46"/>
<organism evidence="2 3">
    <name type="scientific">Pseudomonas chaetocerotis</name>
    <dbReference type="NCBI Taxonomy" id="2758695"/>
    <lineage>
        <taxon>Bacteria</taxon>
        <taxon>Pseudomonadati</taxon>
        <taxon>Pseudomonadota</taxon>
        <taxon>Gammaproteobacteria</taxon>
        <taxon>Pseudomonadales</taxon>
        <taxon>Pseudomonadaceae</taxon>
        <taxon>Pseudomonas</taxon>
    </lineage>
</organism>
<gene>
    <name evidence="2" type="ORF">H3221_25255</name>
</gene>
<evidence type="ECO:0000313" key="2">
    <source>
        <dbReference type="EMBL" id="MBG0838425.1"/>
    </source>
</evidence>
<reference evidence="2" key="1">
    <citation type="submission" date="2020-07" db="EMBL/GenBank/DDBJ databases">
        <title>Pseudomonas chaetoceroseae sp. nov., a new member of the Pseudomonas oleovorans group isolated from a culture of Chaetoceros calcitrans.</title>
        <authorList>
            <person name="Girard L."/>
            <person name="Lood C."/>
            <person name="De Mot R."/>
            <person name="Baudart J."/>
        </authorList>
    </citation>
    <scope>NUCLEOTIDE SEQUENCE</scope>
    <source>
        <strain evidence="2">536</strain>
    </source>
</reference>
<dbReference type="EMBL" id="JACFYX010000047">
    <property type="protein sequence ID" value="MBG0838425.1"/>
    <property type="molecule type" value="Genomic_DNA"/>
</dbReference>
<dbReference type="Proteomes" id="UP000596932">
    <property type="component" value="Unassembled WGS sequence"/>
</dbReference>
<comment type="caution">
    <text evidence="2">The sequence shown here is derived from an EMBL/GenBank/DDBJ whole genome shotgun (WGS) entry which is preliminary data.</text>
</comment>
<evidence type="ECO:0008006" key="4">
    <source>
        <dbReference type="Google" id="ProtNLM"/>
    </source>
</evidence>
<sequence length="103" mass="11679">MYEVADKENKAKVLVPPAFPKEGRLPGTPRVVGENYSLQTRESDRYKRAKDKNGLSQHGKCCQAVHISLFFDGTNNNEPNDTKPDNPHPTNIARLYHASFRVR</sequence>
<name>A0A931DA46_9PSED</name>
<evidence type="ECO:0000313" key="3">
    <source>
        <dbReference type="Proteomes" id="UP000596932"/>
    </source>
</evidence>
<dbReference type="RefSeq" id="WP_196477202.1">
    <property type="nucleotide sequence ID" value="NZ_JACFYX020000013.1"/>
</dbReference>
<proteinExistence type="predicted"/>
<keyword evidence="3" id="KW-1185">Reference proteome</keyword>